<dbReference type="EMBL" id="JBFOLJ010000007">
    <property type="protein sequence ID" value="KAL2520790.1"/>
    <property type="molecule type" value="Genomic_DNA"/>
</dbReference>
<protein>
    <submittedName>
        <fullName evidence="2">Uncharacterized protein</fullName>
    </submittedName>
</protein>
<proteinExistence type="predicted"/>
<comment type="caution">
    <text evidence="2">The sequence shown here is derived from an EMBL/GenBank/DDBJ whole genome shotgun (WGS) entry which is preliminary data.</text>
</comment>
<dbReference type="Pfam" id="PF03087">
    <property type="entry name" value="BPS1"/>
    <property type="match status" value="1"/>
</dbReference>
<keyword evidence="1" id="KW-0175">Coiled coil</keyword>
<organism evidence="2 3">
    <name type="scientific">Forsythia ovata</name>
    <dbReference type="NCBI Taxonomy" id="205694"/>
    <lineage>
        <taxon>Eukaryota</taxon>
        <taxon>Viridiplantae</taxon>
        <taxon>Streptophyta</taxon>
        <taxon>Embryophyta</taxon>
        <taxon>Tracheophyta</taxon>
        <taxon>Spermatophyta</taxon>
        <taxon>Magnoliopsida</taxon>
        <taxon>eudicotyledons</taxon>
        <taxon>Gunneridae</taxon>
        <taxon>Pentapetalae</taxon>
        <taxon>asterids</taxon>
        <taxon>lamiids</taxon>
        <taxon>Lamiales</taxon>
        <taxon>Oleaceae</taxon>
        <taxon>Forsythieae</taxon>
        <taxon>Forsythia</taxon>
    </lineage>
</organism>
<gene>
    <name evidence="2" type="ORF">Fot_24713</name>
</gene>
<feature type="coiled-coil region" evidence="1">
    <location>
        <begin position="227"/>
        <end position="254"/>
    </location>
</feature>
<dbReference type="PANTHER" id="PTHR33070">
    <property type="entry name" value="OS06G0725500 PROTEIN"/>
    <property type="match status" value="1"/>
</dbReference>
<dbReference type="PANTHER" id="PTHR33070:SF129">
    <property type="entry name" value="DUF241 DOMAIN PROTEIN"/>
    <property type="match status" value="1"/>
</dbReference>
<sequence length="390" mass="44007">MVLHVRSNSFPSKSHPVIANVVDQICRLKSSEEASVSASSICTNLASLTDLHEDINNLIQLPSAQQALAYENGSSELLDGSLKLVEICGIALDVLFLTKESTQELESSLRRNRGIDAYMTSRKNIDKMVKKCIKNLKSFDQCSTALLNKDSNVKAIGGTVKEAQAFGISVLKSALTIFASKQKTWSLVTKFTQTSRVHSHTKEESKAQELYVLNIDKLRKDIYTLCVQNVMKQLKESEMIIQELEENIETLFRSLVKTRIYLLNVFYKKEVKWRKMQATINRSSRSLEFIMQTKYRFRSILVFSVEVDDEEVTPPSSSPKVLVAIPLRDVLPLPLPSPPPPEQPTGPTVPLPLLSWPKMFSNHPVRIYHLLLLEQTCSKQRENGTTLDGR</sequence>
<accession>A0ABD1U892</accession>
<dbReference type="Proteomes" id="UP001604277">
    <property type="component" value="Unassembled WGS sequence"/>
</dbReference>
<keyword evidence="3" id="KW-1185">Reference proteome</keyword>
<evidence type="ECO:0000256" key="1">
    <source>
        <dbReference type="SAM" id="Coils"/>
    </source>
</evidence>
<evidence type="ECO:0000313" key="2">
    <source>
        <dbReference type="EMBL" id="KAL2520790.1"/>
    </source>
</evidence>
<reference evidence="3" key="1">
    <citation type="submission" date="2024-07" db="EMBL/GenBank/DDBJ databases">
        <title>Two chromosome-level genome assemblies of Korean endemic species Abeliophyllum distichum and Forsythia ovata (Oleaceae).</title>
        <authorList>
            <person name="Jang H."/>
        </authorList>
    </citation>
    <scope>NUCLEOTIDE SEQUENCE [LARGE SCALE GENOMIC DNA]</scope>
</reference>
<name>A0ABD1U892_9LAMI</name>
<dbReference type="InterPro" id="IPR004320">
    <property type="entry name" value="BPS1_pln"/>
</dbReference>
<evidence type="ECO:0000313" key="3">
    <source>
        <dbReference type="Proteomes" id="UP001604277"/>
    </source>
</evidence>
<dbReference type="AlphaFoldDB" id="A0ABD1U892"/>